<name>A0ACC2N819_9HYME</name>
<sequence>MSRDTSKTQVSDDQELTSNSVLSNLTSDELQIVDEICDLDLQGADIGTNCPSKNIGGEQNTLNPTVTQAMDSAPADSHGYWTSDAYLDKSFNTSDVLIDKSEQNENNTIEIQRIEEIKSDLMKYDQLGEAPQSGDLMWQLGLVEKNKTIPALQTSSEALAIGEFDACTSWSTMYSASGITCESFGIAPTSEFNGSTFQYTANYANEMMEQPAKNIINMESTATVENQSEYIDNTKEIEESSKIYSIEIRSVYPTSKNSNICKDSGSICTPVLPEVSEEEEQTAGRYDTQGSNDKSPPTKSGTPKIVYPEIRKLLSTTNFATIIGEAPSIRSSSRKRRHVSASGSREDMVRARYSNLEELRKQAESHKPDLNHPFWRNLKAFVCARSVFWKKEKRGIICPFPYVGEKHGNLGYKINSRHVLIRSYKNPQMPVCTICHERRYHVQDAEKCEFCVKAYFESNIELEQGEIKEILDVWP</sequence>
<evidence type="ECO:0000313" key="1">
    <source>
        <dbReference type="EMBL" id="KAJ8665805.1"/>
    </source>
</evidence>
<protein>
    <submittedName>
        <fullName evidence="1">Uncharacterized protein</fullName>
    </submittedName>
</protein>
<dbReference type="Proteomes" id="UP001239111">
    <property type="component" value="Chromosome 4"/>
</dbReference>
<dbReference type="EMBL" id="CM056744">
    <property type="protein sequence ID" value="KAJ8665805.1"/>
    <property type="molecule type" value="Genomic_DNA"/>
</dbReference>
<reference evidence="1" key="1">
    <citation type="submission" date="2023-04" db="EMBL/GenBank/DDBJ databases">
        <title>A chromosome-level genome assembly of the parasitoid wasp Eretmocerus hayati.</title>
        <authorList>
            <person name="Zhong Y."/>
            <person name="Liu S."/>
            <person name="Liu Y."/>
        </authorList>
    </citation>
    <scope>NUCLEOTIDE SEQUENCE</scope>
    <source>
        <strain evidence="1">ZJU_SS_LIU_2023</strain>
    </source>
</reference>
<proteinExistence type="predicted"/>
<organism evidence="1 2">
    <name type="scientific">Eretmocerus hayati</name>
    <dbReference type="NCBI Taxonomy" id="131215"/>
    <lineage>
        <taxon>Eukaryota</taxon>
        <taxon>Metazoa</taxon>
        <taxon>Ecdysozoa</taxon>
        <taxon>Arthropoda</taxon>
        <taxon>Hexapoda</taxon>
        <taxon>Insecta</taxon>
        <taxon>Pterygota</taxon>
        <taxon>Neoptera</taxon>
        <taxon>Endopterygota</taxon>
        <taxon>Hymenoptera</taxon>
        <taxon>Apocrita</taxon>
        <taxon>Proctotrupomorpha</taxon>
        <taxon>Chalcidoidea</taxon>
        <taxon>Aphelinidae</taxon>
        <taxon>Aphelininae</taxon>
        <taxon>Eretmocerus</taxon>
    </lineage>
</organism>
<evidence type="ECO:0000313" key="2">
    <source>
        <dbReference type="Proteomes" id="UP001239111"/>
    </source>
</evidence>
<accession>A0ACC2N819</accession>
<comment type="caution">
    <text evidence="1">The sequence shown here is derived from an EMBL/GenBank/DDBJ whole genome shotgun (WGS) entry which is preliminary data.</text>
</comment>
<gene>
    <name evidence="1" type="ORF">QAD02_007467</name>
</gene>
<keyword evidence="2" id="KW-1185">Reference proteome</keyword>